<proteinExistence type="inferred from homology"/>
<evidence type="ECO:0000256" key="6">
    <source>
        <dbReference type="ARBA" id="ARBA00023004"/>
    </source>
</evidence>
<dbReference type="PANTHER" id="PTHR11735">
    <property type="entry name" value="TRNA N6-ADENOSINE THREONYLCARBAMOYLTRANSFERASE"/>
    <property type="match status" value="1"/>
</dbReference>
<dbReference type="CDD" id="cd24133">
    <property type="entry name" value="ASKHA_NBD_TsaD_bac"/>
    <property type="match status" value="1"/>
</dbReference>
<dbReference type="InterPro" id="IPR017860">
    <property type="entry name" value="Peptidase_M22_CS"/>
</dbReference>
<dbReference type="InterPro" id="IPR043129">
    <property type="entry name" value="ATPase_NBD"/>
</dbReference>
<feature type="domain" description="Gcp-like" evidence="9">
    <location>
        <begin position="37"/>
        <end position="318"/>
    </location>
</feature>
<dbReference type="HAMAP" id="MF_01445">
    <property type="entry name" value="TsaD"/>
    <property type="match status" value="1"/>
</dbReference>
<keyword evidence="2" id="KW-0963">Cytoplasm</keyword>
<dbReference type="GO" id="GO:0046872">
    <property type="term" value="F:metal ion binding"/>
    <property type="evidence" value="ECO:0007669"/>
    <property type="project" value="UniProtKB-KW"/>
</dbReference>
<comment type="catalytic activity">
    <reaction evidence="8">
        <text>L-threonylcarbamoyladenylate + adenosine(37) in tRNA = N(6)-L-threonylcarbamoyladenosine(37) in tRNA + AMP + H(+)</text>
        <dbReference type="Rhea" id="RHEA:37059"/>
        <dbReference type="Rhea" id="RHEA-COMP:10162"/>
        <dbReference type="Rhea" id="RHEA-COMP:10163"/>
        <dbReference type="ChEBI" id="CHEBI:15378"/>
        <dbReference type="ChEBI" id="CHEBI:73682"/>
        <dbReference type="ChEBI" id="CHEBI:74411"/>
        <dbReference type="ChEBI" id="CHEBI:74418"/>
        <dbReference type="ChEBI" id="CHEBI:456215"/>
        <dbReference type="EC" id="2.3.1.234"/>
    </reaction>
</comment>
<sequence>MGEVSPDPYDLFMGLVLGIETSCDETAAAVVDDQLNIRSSVVESSLEVHKDFGGVVPELAGRAHVATIGSVVRRALVDAGLNPQTPELDGIAVTSGPGLIGSLLVGLAAAKGYSLAWGIPYIGVNHLEGHLFAPLLEQPKMEWPIITLLVSGGHSMIVLQSSAGEHEVLGETIDDAVGEAYDKVARWLGLGYPGGPVIDKMSQDGVVGSLPLPKSMAGAGLDFSFSGLKTAVVRGTEKRPDLSMSDVAASFQGAVCEQLLRKLRQAVDSNDVRGIALAGGVAANSALRAGVTAMAREFAIEVHLPSMVMCTDNAAMIAAAGHYRLKHNGPSPLTLSAVPNWQLADVR</sequence>
<protein>
    <recommendedName>
        <fullName evidence="1">N(6)-L-threonylcarbamoyladenine synthase</fullName>
        <ecNumber evidence="1">2.3.1.234</ecNumber>
    </recommendedName>
</protein>
<evidence type="ECO:0000256" key="8">
    <source>
        <dbReference type="ARBA" id="ARBA00048117"/>
    </source>
</evidence>
<evidence type="ECO:0000256" key="7">
    <source>
        <dbReference type="ARBA" id="ARBA00023315"/>
    </source>
</evidence>
<evidence type="ECO:0000259" key="9">
    <source>
        <dbReference type="Pfam" id="PF00814"/>
    </source>
</evidence>
<dbReference type="SUPFAM" id="SSF53067">
    <property type="entry name" value="Actin-like ATPase domain"/>
    <property type="match status" value="1"/>
</dbReference>
<organism evidence="10">
    <name type="scientific">freshwater metagenome</name>
    <dbReference type="NCBI Taxonomy" id="449393"/>
    <lineage>
        <taxon>unclassified sequences</taxon>
        <taxon>metagenomes</taxon>
        <taxon>ecological metagenomes</taxon>
    </lineage>
</organism>
<dbReference type="NCBIfam" id="TIGR00329">
    <property type="entry name" value="gcp_kae1"/>
    <property type="match status" value="1"/>
</dbReference>
<dbReference type="PRINTS" id="PR00789">
    <property type="entry name" value="OSIALOPTASE"/>
</dbReference>
<dbReference type="NCBIfam" id="TIGR03723">
    <property type="entry name" value="T6A_TsaD_YgjD"/>
    <property type="match status" value="1"/>
</dbReference>
<reference evidence="10" key="1">
    <citation type="submission" date="2020-05" db="EMBL/GenBank/DDBJ databases">
        <authorList>
            <person name="Chiriac C."/>
            <person name="Salcher M."/>
            <person name="Ghai R."/>
            <person name="Kavagutti S V."/>
        </authorList>
    </citation>
    <scope>NUCLEOTIDE SEQUENCE</scope>
</reference>
<dbReference type="EC" id="2.3.1.234" evidence="1"/>
<dbReference type="PANTHER" id="PTHR11735:SF6">
    <property type="entry name" value="TRNA N6-ADENOSINE THREONYLCARBAMOYLTRANSFERASE, MITOCHONDRIAL"/>
    <property type="match status" value="1"/>
</dbReference>
<evidence type="ECO:0000256" key="2">
    <source>
        <dbReference type="ARBA" id="ARBA00022490"/>
    </source>
</evidence>
<dbReference type="GO" id="GO:0002949">
    <property type="term" value="P:tRNA threonylcarbamoyladenosine modification"/>
    <property type="evidence" value="ECO:0007669"/>
    <property type="project" value="InterPro"/>
</dbReference>
<evidence type="ECO:0000256" key="1">
    <source>
        <dbReference type="ARBA" id="ARBA00012156"/>
    </source>
</evidence>
<evidence type="ECO:0000313" key="10">
    <source>
        <dbReference type="EMBL" id="CAB4863471.1"/>
    </source>
</evidence>
<dbReference type="InterPro" id="IPR000905">
    <property type="entry name" value="Gcp-like_dom"/>
</dbReference>
<dbReference type="InterPro" id="IPR022450">
    <property type="entry name" value="TsaD"/>
</dbReference>
<dbReference type="Pfam" id="PF00814">
    <property type="entry name" value="TsaD"/>
    <property type="match status" value="1"/>
</dbReference>
<dbReference type="InterPro" id="IPR017861">
    <property type="entry name" value="KAE1/TsaD"/>
</dbReference>
<dbReference type="GO" id="GO:0061711">
    <property type="term" value="F:tRNA N(6)-L-threonylcarbamoyladenine synthase activity"/>
    <property type="evidence" value="ECO:0007669"/>
    <property type="project" value="UniProtKB-EC"/>
</dbReference>
<dbReference type="EMBL" id="CAFBLN010000009">
    <property type="protein sequence ID" value="CAB4863471.1"/>
    <property type="molecule type" value="Genomic_DNA"/>
</dbReference>
<accession>A0A6J7CZW8</accession>
<dbReference type="FunFam" id="3.30.420.40:FF:000040">
    <property type="entry name" value="tRNA N6-adenosine threonylcarbamoyltransferase"/>
    <property type="match status" value="1"/>
</dbReference>
<name>A0A6J7CZW8_9ZZZZ</name>
<dbReference type="AlphaFoldDB" id="A0A6J7CZW8"/>
<gene>
    <name evidence="10" type="ORF">UFOPK3381_00389</name>
</gene>
<evidence type="ECO:0000256" key="3">
    <source>
        <dbReference type="ARBA" id="ARBA00022679"/>
    </source>
</evidence>
<keyword evidence="6" id="KW-0408">Iron</keyword>
<dbReference type="PROSITE" id="PS01016">
    <property type="entry name" value="GLYCOPROTEASE"/>
    <property type="match status" value="1"/>
</dbReference>
<keyword evidence="3" id="KW-0808">Transferase</keyword>
<keyword evidence="4" id="KW-0819">tRNA processing</keyword>
<dbReference type="Gene3D" id="3.30.420.40">
    <property type="match status" value="2"/>
</dbReference>
<keyword evidence="5" id="KW-0479">Metal-binding</keyword>
<keyword evidence="7" id="KW-0012">Acyltransferase</keyword>
<evidence type="ECO:0000256" key="4">
    <source>
        <dbReference type="ARBA" id="ARBA00022694"/>
    </source>
</evidence>
<evidence type="ECO:0000256" key="5">
    <source>
        <dbReference type="ARBA" id="ARBA00022723"/>
    </source>
</evidence>